<dbReference type="AlphaFoldDB" id="A0ABD3XKW6"/>
<organism evidence="2 3">
    <name type="scientific">Sinanodonta woodiana</name>
    <name type="common">Chinese pond mussel</name>
    <name type="synonym">Anodonta woodiana</name>
    <dbReference type="NCBI Taxonomy" id="1069815"/>
    <lineage>
        <taxon>Eukaryota</taxon>
        <taxon>Metazoa</taxon>
        <taxon>Spiralia</taxon>
        <taxon>Lophotrochozoa</taxon>
        <taxon>Mollusca</taxon>
        <taxon>Bivalvia</taxon>
        <taxon>Autobranchia</taxon>
        <taxon>Heteroconchia</taxon>
        <taxon>Palaeoheterodonta</taxon>
        <taxon>Unionida</taxon>
        <taxon>Unionoidea</taxon>
        <taxon>Unionidae</taxon>
        <taxon>Unioninae</taxon>
        <taxon>Sinanodonta</taxon>
    </lineage>
</organism>
<reference evidence="2 3" key="1">
    <citation type="submission" date="2024-11" db="EMBL/GenBank/DDBJ databases">
        <title>Chromosome-level genome assembly of the freshwater bivalve Anodonta woodiana.</title>
        <authorList>
            <person name="Chen X."/>
        </authorList>
    </citation>
    <scope>NUCLEOTIDE SEQUENCE [LARGE SCALE GENOMIC DNA]</scope>
    <source>
        <strain evidence="2">MN2024</strain>
        <tissue evidence="2">Gills</tissue>
    </source>
</reference>
<protein>
    <submittedName>
        <fullName evidence="2">Uncharacterized protein</fullName>
    </submittedName>
</protein>
<keyword evidence="3" id="KW-1185">Reference proteome</keyword>
<feature type="signal peptide" evidence="1">
    <location>
        <begin position="1"/>
        <end position="20"/>
    </location>
</feature>
<comment type="caution">
    <text evidence="2">The sequence shown here is derived from an EMBL/GenBank/DDBJ whole genome shotgun (WGS) entry which is preliminary data.</text>
</comment>
<proteinExistence type="predicted"/>
<dbReference type="EMBL" id="JBJQND010000002">
    <property type="protein sequence ID" value="KAL3886829.1"/>
    <property type="molecule type" value="Genomic_DNA"/>
</dbReference>
<feature type="chain" id="PRO_5044756604" evidence="1">
    <location>
        <begin position="21"/>
        <end position="109"/>
    </location>
</feature>
<keyword evidence="1" id="KW-0732">Signal</keyword>
<evidence type="ECO:0000313" key="3">
    <source>
        <dbReference type="Proteomes" id="UP001634394"/>
    </source>
</evidence>
<accession>A0ABD3XKW6</accession>
<gene>
    <name evidence="2" type="ORF">ACJMK2_026794</name>
</gene>
<name>A0ABD3XKW6_SINWO</name>
<evidence type="ECO:0000256" key="1">
    <source>
        <dbReference type="SAM" id="SignalP"/>
    </source>
</evidence>
<dbReference type="Proteomes" id="UP001634394">
    <property type="component" value="Unassembled WGS sequence"/>
</dbReference>
<evidence type="ECO:0000313" key="2">
    <source>
        <dbReference type="EMBL" id="KAL3886829.1"/>
    </source>
</evidence>
<sequence>MKTCMVIMICIVCFISVASASSEMVKDGWQCIKQCLWAILKVYLENGIMDAIGTVAQIAWDFFYGPSNGNDWFLLQKAKDYLPYLVSMLERYNYIKDAYEVWIKCTECL</sequence>